<keyword evidence="2" id="KW-1185">Reference proteome</keyword>
<comment type="caution">
    <text evidence="1">The sequence shown here is derived from an EMBL/GenBank/DDBJ whole genome shotgun (WGS) entry which is preliminary data.</text>
</comment>
<protein>
    <submittedName>
        <fullName evidence="1">Uncharacterized protein</fullName>
    </submittedName>
</protein>
<evidence type="ECO:0000313" key="1">
    <source>
        <dbReference type="EMBL" id="KAK2955487.1"/>
    </source>
</evidence>
<organism evidence="1 2">
    <name type="scientific">Blattamonas nauphoetae</name>
    <dbReference type="NCBI Taxonomy" id="2049346"/>
    <lineage>
        <taxon>Eukaryota</taxon>
        <taxon>Metamonada</taxon>
        <taxon>Preaxostyla</taxon>
        <taxon>Oxymonadida</taxon>
        <taxon>Blattamonas</taxon>
    </lineage>
</organism>
<reference evidence="1 2" key="1">
    <citation type="journal article" date="2022" name="bioRxiv">
        <title>Genomics of Preaxostyla Flagellates Illuminates Evolutionary Transitions and the Path Towards Mitochondrial Loss.</title>
        <authorList>
            <person name="Novak L.V.F."/>
            <person name="Treitli S.C."/>
            <person name="Pyrih J."/>
            <person name="Halakuc P."/>
            <person name="Pipaliya S.V."/>
            <person name="Vacek V."/>
            <person name="Brzon O."/>
            <person name="Soukal P."/>
            <person name="Eme L."/>
            <person name="Dacks J.B."/>
            <person name="Karnkowska A."/>
            <person name="Elias M."/>
            <person name="Hampl V."/>
        </authorList>
    </citation>
    <scope>NUCLEOTIDE SEQUENCE [LARGE SCALE GENOMIC DNA]</scope>
    <source>
        <strain evidence="1">NAU3</strain>
        <tissue evidence="1">Gut</tissue>
    </source>
</reference>
<accession>A0ABQ9XVH3</accession>
<dbReference type="Proteomes" id="UP001281761">
    <property type="component" value="Unassembled WGS sequence"/>
</dbReference>
<gene>
    <name evidence="1" type="ORF">BLNAU_9534</name>
</gene>
<dbReference type="EMBL" id="JARBJD010000066">
    <property type="protein sequence ID" value="KAK2955487.1"/>
    <property type="molecule type" value="Genomic_DNA"/>
</dbReference>
<sequence length="153" mass="17322">MLNSNMFPGAMRFIPPHPASLSRNMNLQAGVLRLLTSGLLGAGNLEYLSVSGSSRQSQINDAIFERIIVPSEAYIRHFCSRRYHLSRDEFAEINLDLFLKILKMSFVDVPQVRLREAFVRQPSFNVANVEAIWSTHLEDGQYSHQSTKLGRIG</sequence>
<evidence type="ECO:0000313" key="2">
    <source>
        <dbReference type="Proteomes" id="UP001281761"/>
    </source>
</evidence>
<name>A0ABQ9XVH3_9EUKA</name>
<proteinExistence type="predicted"/>